<dbReference type="Proteomes" id="UP000638263">
    <property type="component" value="Unassembled WGS sequence"/>
</dbReference>
<evidence type="ECO:0000313" key="2">
    <source>
        <dbReference type="EMBL" id="GGL16936.1"/>
    </source>
</evidence>
<reference evidence="2" key="2">
    <citation type="submission" date="2020-09" db="EMBL/GenBank/DDBJ databases">
        <authorList>
            <person name="Sun Q."/>
            <person name="Zhou Y."/>
        </authorList>
    </citation>
    <scope>NUCLEOTIDE SEQUENCE</scope>
    <source>
        <strain evidence="2">CGMCC 4.3508</strain>
    </source>
</reference>
<feature type="region of interest" description="Disordered" evidence="1">
    <location>
        <begin position="142"/>
        <end position="161"/>
    </location>
</feature>
<dbReference type="EMBL" id="BMMH01000006">
    <property type="protein sequence ID" value="GGL16936.1"/>
    <property type="molecule type" value="Genomic_DNA"/>
</dbReference>
<evidence type="ECO:0000256" key="1">
    <source>
        <dbReference type="SAM" id="MobiDB-lite"/>
    </source>
</evidence>
<sequence>MEPVDQARVETVEAIEVPRAVHDLLDGQADPIGAADERETAQVGWGRPIRTAADCRSRPNGGRPWLPGRRWRVSGYLRTHGRGADPVGCRRTSGRCCAPTAGAERATFEAERKDRHGPAECRTKAHLVLFRPTCSFDEARKCAGRGDDGQSRLPVDIRKRE</sequence>
<keyword evidence="3" id="KW-1185">Reference proteome</keyword>
<proteinExistence type="predicted"/>
<protein>
    <submittedName>
        <fullName evidence="2">Uncharacterized protein</fullName>
    </submittedName>
</protein>
<comment type="caution">
    <text evidence="2">The sequence shown here is derived from an EMBL/GenBank/DDBJ whole genome shotgun (WGS) entry which is preliminary data.</text>
</comment>
<evidence type="ECO:0000313" key="3">
    <source>
        <dbReference type="Proteomes" id="UP000638263"/>
    </source>
</evidence>
<gene>
    <name evidence="2" type="ORF">GCM10011588_34520</name>
</gene>
<organism evidence="2 3">
    <name type="scientific">Nocardia jinanensis</name>
    <dbReference type="NCBI Taxonomy" id="382504"/>
    <lineage>
        <taxon>Bacteria</taxon>
        <taxon>Bacillati</taxon>
        <taxon>Actinomycetota</taxon>
        <taxon>Actinomycetes</taxon>
        <taxon>Mycobacteriales</taxon>
        <taxon>Nocardiaceae</taxon>
        <taxon>Nocardia</taxon>
    </lineage>
</organism>
<reference evidence="2" key="1">
    <citation type="journal article" date="2014" name="Int. J. Syst. Evol. Microbiol.">
        <title>Complete genome sequence of Corynebacterium casei LMG S-19264T (=DSM 44701T), isolated from a smear-ripened cheese.</title>
        <authorList>
            <consortium name="US DOE Joint Genome Institute (JGI-PGF)"/>
            <person name="Walter F."/>
            <person name="Albersmeier A."/>
            <person name="Kalinowski J."/>
            <person name="Ruckert C."/>
        </authorList>
    </citation>
    <scope>NUCLEOTIDE SEQUENCE</scope>
    <source>
        <strain evidence="2">CGMCC 4.3508</strain>
    </source>
</reference>
<accession>A0A917RP75</accession>
<dbReference type="AlphaFoldDB" id="A0A917RP75"/>
<name>A0A917RP75_9NOCA</name>